<organism evidence="3 4">
    <name type="scientific">Mesonia algae</name>
    <dbReference type="NCBI Taxonomy" id="213248"/>
    <lineage>
        <taxon>Bacteria</taxon>
        <taxon>Pseudomonadati</taxon>
        <taxon>Bacteroidota</taxon>
        <taxon>Flavobacteriia</taxon>
        <taxon>Flavobacteriales</taxon>
        <taxon>Flavobacteriaceae</taxon>
        <taxon>Mesonia</taxon>
    </lineage>
</organism>
<feature type="active site" description="Proton acceptor" evidence="1">
    <location>
        <position position="29"/>
    </location>
</feature>
<dbReference type="CDD" id="cd07891">
    <property type="entry name" value="CYTH-like_CthTTM-like_1"/>
    <property type="match status" value="1"/>
</dbReference>
<dbReference type="Pfam" id="PF01928">
    <property type="entry name" value="CYTH"/>
    <property type="match status" value="1"/>
</dbReference>
<dbReference type="EMBL" id="QKYV01000001">
    <property type="protein sequence ID" value="PZW44026.1"/>
    <property type="molecule type" value="Genomic_DNA"/>
</dbReference>
<evidence type="ECO:0000259" key="2">
    <source>
        <dbReference type="PROSITE" id="PS51707"/>
    </source>
</evidence>
<dbReference type="InterPro" id="IPR012042">
    <property type="entry name" value="NeuTTM/CthTTM-like"/>
</dbReference>
<dbReference type="Gene3D" id="2.40.320.10">
    <property type="entry name" value="Hypothetical Protein Pfu-838710-001"/>
    <property type="match status" value="1"/>
</dbReference>
<dbReference type="Proteomes" id="UP000249542">
    <property type="component" value="Unassembled WGS sequence"/>
</dbReference>
<reference evidence="3 4" key="1">
    <citation type="submission" date="2018-06" db="EMBL/GenBank/DDBJ databases">
        <title>Genomic Encyclopedia of Archaeal and Bacterial Type Strains, Phase II (KMG-II): from individual species to whole genera.</title>
        <authorList>
            <person name="Goeker M."/>
        </authorList>
    </citation>
    <scope>NUCLEOTIDE SEQUENCE [LARGE SCALE GENOMIC DNA]</scope>
    <source>
        <strain evidence="3 4">DSM 15361</strain>
    </source>
</reference>
<evidence type="ECO:0000313" key="4">
    <source>
        <dbReference type="Proteomes" id="UP000249542"/>
    </source>
</evidence>
<dbReference type="PIRSF" id="PIRSF016487">
    <property type="entry name" value="CYTH_UCP016487"/>
    <property type="match status" value="1"/>
</dbReference>
<sequence length="155" mass="18147">MQEIERKFLLKDNSFKKEAYDSFYIKQGYLNSHKERTTRIRITGEKAFITVKGKSSSSGLSRFEWEKTIPLAEAEELLKLCEPGQIEKQRFLVKFENHTFEVDEFYKDNEGLCIAEVELNSEKEKVSLPAWIGKEVTGDLKYYNSALINKPYTTW</sequence>
<keyword evidence="4" id="KW-1185">Reference proteome</keyword>
<dbReference type="AlphaFoldDB" id="A0A2W7IAU5"/>
<dbReference type="PANTHER" id="PTHR40114">
    <property type="entry name" value="SLR0698 PROTEIN"/>
    <property type="match status" value="1"/>
</dbReference>
<dbReference type="PROSITE" id="PS51707">
    <property type="entry name" value="CYTH"/>
    <property type="match status" value="1"/>
</dbReference>
<dbReference type="SMART" id="SM01118">
    <property type="entry name" value="CYTH"/>
    <property type="match status" value="1"/>
</dbReference>
<gene>
    <name evidence="3" type="ORF">LX95_00355</name>
</gene>
<accession>A0A2W7IAU5</accession>
<dbReference type="RefSeq" id="WP_111539700.1">
    <property type="nucleotide sequence ID" value="NZ_QKYV01000001.1"/>
</dbReference>
<dbReference type="PANTHER" id="PTHR40114:SF1">
    <property type="entry name" value="SLR0698 PROTEIN"/>
    <property type="match status" value="1"/>
</dbReference>
<evidence type="ECO:0000313" key="3">
    <source>
        <dbReference type="EMBL" id="PZW44026.1"/>
    </source>
</evidence>
<dbReference type="InterPro" id="IPR023577">
    <property type="entry name" value="CYTH_domain"/>
</dbReference>
<protein>
    <submittedName>
        <fullName evidence="3">Adenylate cyclase</fullName>
    </submittedName>
</protein>
<comment type="caution">
    <text evidence="3">The sequence shown here is derived from an EMBL/GenBank/DDBJ whole genome shotgun (WGS) entry which is preliminary data.</text>
</comment>
<name>A0A2W7IAU5_9FLAO</name>
<dbReference type="SUPFAM" id="SSF55154">
    <property type="entry name" value="CYTH-like phosphatases"/>
    <property type="match status" value="1"/>
</dbReference>
<evidence type="ECO:0000256" key="1">
    <source>
        <dbReference type="PIRSR" id="PIRSR016487-1"/>
    </source>
</evidence>
<proteinExistence type="predicted"/>
<dbReference type="InterPro" id="IPR033469">
    <property type="entry name" value="CYTH-like_dom_sf"/>
</dbReference>
<feature type="domain" description="CYTH" evidence="2">
    <location>
        <begin position="1"/>
        <end position="149"/>
    </location>
</feature>